<accession>A0A7W7CH11</accession>
<evidence type="ECO:0000259" key="3">
    <source>
        <dbReference type="Pfam" id="PF13452"/>
    </source>
</evidence>
<feature type="domain" description="ChsH2 C-terminal OB-fold" evidence="1">
    <location>
        <begin position="220"/>
        <end position="282"/>
    </location>
</feature>
<dbReference type="Gene3D" id="6.10.30.10">
    <property type="match status" value="1"/>
</dbReference>
<dbReference type="Pfam" id="PF13452">
    <property type="entry name" value="FAS1_DH_region"/>
    <property type="match status" value="1"/>
</dbReference>
<evidence type="ECO:0000259" key="1">
    <source>
        <dbReference type="Pfam" id="PF01796"/>
    </source>
</evidence>
<dbReference type="InterPro" id="IPR029069">
    <property type="entry name" value="HotDog_dom_sf"/>
</dbReference>
<evidence type="ECO:0000313" key="4">
    <source>
        <dbReference type="EMBL" id="MBB4681056.1"/>
    </source>
</evidence>
<dbReference type="SUPFAM" id="SSF54637">
    <property type="entry name" value="Thioesterase/thiol ester dehydrase-isomerase"/>
    <property type="match status" value="1"/>
</dbReference>
<dbReference type="InterPro" id="IPR022002">
    <property type="entry name" value="ChsH2_Znr"/>
</dbReference>
<protein>
    <submittedName>
        <fullName evidence="4">Putative OB-fold protein</fullName>
    </submittedName>
</protein>
<dbReference type="InterPro" id="IPR039569">
    <property type="entry name" value="FAS1-like_DH_region"/>
</dbReference>
<evidence type="ECO:0000259" key="2">
    <source>
        <dbReference type="Pfam" id="PF12172"/>
    </source>
</evidence>
<dbReference type="EMBL" id="JACHMH010000001">
    <property type="protein sequence ID" value="MBB4681056.1"/>
    <property type="molecule type" value="Genomic_DNA"/>
</dbReference>
<comment type="caution">
    <text evidence="4">The sequence shown here is derived from an EMBL/GenBank/DDBJ whole genome shotgun (WGS) entry which is preliminary data.</text>
</comment>
<dbReference type="InterPro" id="IPR012340">
    <property type="entry name" value="NA-bd_OB-fold"/>
</dbReference>
<sequence length="297" mass="32517">MTSTVDSDELVRAAAARIMDTGVGGVRSGRDPVNEPMIRSWVEAIGDTDPRYPEVAPPAMVQVWTMMGLRGERDPDDPFGRILEVLDEAGYPSIVATNCEQTYHRYLRPGENLTVSTRLDQVTGPKRTALGEGWFVTVHNVWYSGAEAVAEMSFRVFKYRPKPPPPPAGIPPLVSRDTEFFWAGTAVGELRVQKCGACGELRHPPGPMCPRCHELRPEFVVVSGRGTVYSFVVHHHPAVPGHSGPFVIGLVELAEGPRMVGELVGIEPGSVHIGQSVVVEFQRQGEFSIPVWRVVSS</sequence>
<dbReference type="Proteomes" id="UP000533598">
    <property type="component" value="Unassembled WGS sequence"/>
</dbReference>
<dbReference type="SUPFAM" id="SSF50249">
    <property type="entry name" value="Nucleic acid-binding proteins"/>
    <property type="match status" value="1"/>
</dbReference>
<dbReference type="Pfam" id="PF01796">
    <property type="entry name" value="OB_ChsH2_C"/>
    <property type="match status" value="1"/>
</dbReference>
<dbReference type="Gene3D" id="3.10.129.10">
    <property type="entry name" value="Hotdog Thioesterase"/>
    <property type="match status" value="1"/>
</dbReference>
<dbReference type="PANTHER" id="PTHR34075:SF5">
    <property type="entry name" value="BLR3430 PROTEIN"/>
    <property type="match status" value="1"/>
</dbReference>
<evidence type="ECO:0000313" key="5">
    <source>
        <dbReference type="Proteomes" id="UP000533598"/>
    </source>
</evidence>
<dbReference type="RefSeq" id="WP_246492669.1">
    <property type="nucleotide sequence ID" value="NZ_BAAAUI010000039.1"/>
</dbReference>
<dbReference type="InterPro" id="IPR052513">
    <property type="entry name" value="Thioester_dehydratase-like"/>
</dbReference>
<organism evidence="4 5">
    <name type="scientific">Crossiella cryophila</name>
    <dbReference type="NCBI Taxonomy" id="43355"/>
    <lineage>
        <taxon>Bacteria</taxon>
        <taxon>Bacillati</taxon>
        <taxon>Actinomycetota</taxon>
        <taxon>Actinomycetes</taxon>
        <taxon>Pseudonocardiales</taxon>
        <taxon>Pseudonocardiaceae</taxon>
        <taxon>Crossiella</taxon>
    </lineage>
</organism>
<dbReference type="AlphaFoldDB" id="A0A7W7CH11"/>
<dbReference type="Pfam" id="PF12172">
    <property type="entry name" value="zf-ChsH2"/>
    <property type="match status" value="1"/>
</dbReference>
<dbReference type="PANTHER" id="PTHR34075">
    <property type="entry name" value="BLR3430 PROTEIN"/>
    <property type="match status" value="1"/>
</dbReference>
<keyword evidence="5" id="KW-1185">Reference proteome</keyword>
<reference evidence="4 5" key="1">
    <citation type="submission" date="2020-08" db="EMBL/GenBank/DDBJ databases">
        <title>Sequencing the genomes of 1000 actinobacteria strains.</title>
        <authorList>
            <person name="Klenk H.-P."/>
        </authorList>
    </citation>
    <scope>NUCLEOTIDE SEQUENCE [LARGE SCALE GENOMIC DNA]</scope>
    <source>
        <strain evidence="4 5">DSM 44230</strain>
    </source>
</reference>
<dbReference type="InterPro" id="IPR002878">
    <property type="entry name" value="ChsH2_C"/>
</dbReference>
<gene>
    <name evidence="4" type="ORF">HNR67_007174</name>
</gene>
<feature type="domain" description="FAS1-like dehydratase" evidence="3">
    <location>
        <begin position="29"/>
        <end position="150"/>
    </location>
</feature>
<proteinExistence type="predicted"/>
<feature type="domain" description="ChsH2 rubredoxin-like zinc ribbon" evidence="2">
    <location>
        <begin position="182"/>
        <end position="214"/>
    </location>
</feature>
<name>A0A7W7CH11_9PSEU</name>